<gene>
    <name evidence="1" type="ORF">CYNAS_LOCUS3564</name>
</gene>
<evidence type="ECO:0000313" key="2">
    <source>
        <dbReference type="Proteomes" id="UP001176961"/>
    </source>
</evidence>
<comment type="caution">
    <text evidence="1">The sequence shown here is derived from an EMBL/GenBank/DDBJ whole genome shotgun (WGS) entry which is preliminary data.</text>
</comment>
<proteinExistence type="predicted"/>
<sequence>MRVELPRQRRLQSVLVVAHNRTIYGCGAKRTWHRPGGGGTIACVIIGAERTDCSHLNPSKLPWSVTFKRSSGNT</sequence>
<dbReference type="EMBL" id="CATQJL010000001">
    <property type="protein sequence ID" value="CAJ0591581.1"/>
    <property type="molecule type" value="Genomic_DNA"/>
</dbReference>
<dbReference type="Proteomes" id="UP001176961">
    <property type="component" value="Unassembled WGS sequence"/>
</dbReference>
<evidence type="ECO:0000313" key="1">
    <source>
        <dbReference type="EMBL" id="CAJ0591581.1"/>
    </source>
</evidence>
<keyword evidence="2" id="KW-1185">Reference proteome</keyword>
<accession>A0AA36DPS8</accession>
<organism evidence="1 2">
    <name type="scientific">Cylicocyclus nassatus</name>
    <name type="common">Nematode worm</name>
    <dbReference type="NCBI Taxonomy" id="53992"/>
    <lineage>
        <taxon>Eukaryota</taxon>
        <taxon>Metazoa</taxon>
        <taxon>Ecdysozoa</taxon>
        <taxon>Nematoda</taxon>
        <taxon>Chromadorea</taxon>
        <taxon>Rhabditida</taxon>
        <taxon>Rhabditina</taxon>
        <taxon>Rhabditomorpha</taxon>
        <taxon>Strongyloidea</taxon>
        <taxon>Strongylidae</taxon>
        <taxon>Cylicocyclus</taxon>
    </lineage>
</organism>
<reference evidence="1" key="1">
    <citation type="submission" date="2023-07" db="EMBL/GenBank/DDBJ databases">
        <authorList>
            <consortium name="CYATHOMIX"/>
        </authorList>
    </citation>
    <scope>NUCLEOTIDE SEQUENCE</scope>
    <source>
        <strain evidence="1">N/A</strain>
    </source>
</reference>
<name>A0AA36DPS8_CYLNA</name>
<protein>
    <submittedName>
        <fullName evidence="1">Uncharacterized protein</fullName>
    </submittedName>
</protein>
<dbReference type="AlphaFoldDB" id="A0AA36DPS8"/>